<reference evidence="1" key="1">
    <citation type="submission" date="2020-11" db="EMBL/GenBank/DDBJ databases">
        <authorList>
            <consortium name="DOE Joint Genome Institute"/>
            <person name="Ahrendt S."/>
            <person name="Riley R."/>
            <person name="Andreopoulos W."/>
            <person name="Labutti K."/>
            <person name="Pangilinan J."/>
            <person name="Ruiz-Duenas F.J."/>
            <person name="Barrasa J.M."/>
            <person name="Sanchez-Garcia M."/>
            <person name="Camarero S."/>
            <person name="Miyauchi S."/>
            <person name="Serrano A."/>
            <person name="Linde D."/>
            <person name="Babiker R."/>
            <person name="Drula E."/>
            <person name="Ayuso-Fernandez I."/>
            <person name="Pacheco R."/>
            <person name="Padilla G."/>
            <person name="Ferreira P."/>
            <person name="Barriuso J."/>
            <person name="Kellner H."/>
            <person name="Castanera R."/>
            <person name="Alfaro M."/>
            <person name="Ramirez L."/>
            <person name="Pisabarro A.G."/>
            <person name="Kuo A."/>
            <person name="Tritt A."/>
            <person name="Lipzen A."/>
            <person name="He G."/>
            <person name="Yan M."/>
            <person name="Ng V."/>
            <person name="Cullen D."/>
            <person name="Martin F."/>
            <person name="Rosso M.-N."/>
            <person name="Henrissat B."/>
            <person name="Hibbett D."/>
            <person name="Martinez A.T."/>
            <person name="Grigoriev I.V."/>
        </authorList>
    </citation>
    <scope>NUCLEOTIDE SEQUENCE</scope>
    <source>
        <strain evidence="1">CBS 247.69</strain>
    </source>
</reference>
<evidence type="ECO:0000313" key="2">
    <source>
        <dbReference type="Proteomes" id="UP000807353"/>
    </source>
</evidence>
<name>A0A9P5XWH8_9AGAR</name>
<sequence>MSCLIPRLLTCFHFSGPHHPKYWMRGFLGSSRTLKMSKLGLLAYVQILLRASLTAQMSTIHWVPFLSMMTMGMAVKLACLKVRHHQCDAMCTISPHLQPHPPPPKQDCFRTSLHPFYPFTHIPSTRNGAPSIP</sequence>
<comment type="caution">
    <text evidence="1">The sequence shown here is derived from an EMBL/GenBank/DDBJ whole genome shotgun (WGS) entry which is preliminary data.</text>
</comment>
<dbReference type="Proteomes" id="UP000807353">
    <property type="component" value="Unassembled WGS sequence"/>
</dbReference>
<proteinExistence type="predicted"/>
<dbReference type="EMBL" id="MU150350">
    <property type="protein sequence ID" value="KAF9458068.1"/>
    <property type="molecule type" value="Genomic_DNA"/>
</dbReference>
<gene>
    <name evidence="1" type="ORF">BDZ94DRAFT_1271550</name>
</gene>
<organism evidence="1 2">
    <name type="scientific">Collybia nuda</name>
    <dbReference type="NCBI Taxonomy" id="64659"/>
    <lineage>
        <taxon>Eukaryota</taxon>
        <taxon>Fungi</taxon>
        <taxon>Dikarya</taxon>
        <taxon>Basidiomycota</taxon>
        <taxon>Agaricomycotina</taxon>
        <taxon>Agaricomycetes</taxon>
        <taxon>Agaricomycetidae</taxon>
        <taxon>Agaricales</taxon>
        <taxon>Tricholomatineae</taxon>
        <taxon>Clitocybaceae</taxon>
        <taxon>Collybia</taxon>
    </lineage>
</organism>
<accession>A0A9P5XWH8</accession>
<protein>
    <submittedName>
        <fullName evidence="1">Uncharacterized protein</fullName>
    </submittedName>
</protein>
<dbReference type="AlphaFoldDB" id="A0A9P5XWH8"/>
<keyword evidence="2" id="KW-1185">Reference proteome</keyword>
<evidence type="ECO:0000313" key="1">
    <source>
        <dbReference type="EMBL" id="KAF9458068.1"/>
    </source>
</evidence>